<dbReference type="HAMAP" id="MF_01659">
    <property type="entry name" value="MenD"/>
    <property type="match status" value="1"/>
</dbReference>
<evidence type="ECO:0000256" key="3">
    <source>
        <dbReference type="ARBA" id="ARBA00022842"/>
    </source>
</evidence>
<keyword evidence="6" id="KW-0474">Menaquinone biosynthesis</keyword>
<comment type="function">
    <text evidence="6">Catalyzes the thiamine diphosphate-dependent decarboxylation of 2-oxoglutarate and the subsequent addition of the resulting succinic semialdehyde-thiamine pyrophosphate anion to isochorismate to yield 2-succinyl-5-enolpyruvyl-6-hydroxy-3-cyclohexene-1-carboxylate (SEPHCHC).</text>
</comment>
<evidence type="ECO:0000259" key="7">
    <source>
        <dbReference type="Pfam" id="PF02776"/>
    </source>
</evidence>
<keyword evidence="2 6" id="KW-0479">Metal-binding</keyword>
<dbReference type="GO" id="GO:0009234">
    <property type="term" value="P:menaquinone biosynthetic process"/>
    <property type="evidence" value="ECO:0007669"/>
    <property type="project" value="UniProtKB-UniRule"/>
</dbReference>
<name>A0A939FZM4_9BACT</name>
<sequence>MALLQPILDLVDLLYKKGLRDVVISPGSRSAPLTLAVARHPGLRTRVVPDERSAGFTALGMAQMTGLPVALICTSGSAVYNLSPALAEAYFQEVPLLLLTADRPPEWLYQQDGQTIAQAGIFGTHVKRSYDLPADYTHADARWFIERTGNEAVNLCAATPSGPVHINIPLREPFYPKADESFVYGAGRMVEALPVDRQLPTPVWHSLLDEWDATERKLIAVGQMPYSPELIRLLTQISQELQVPVIGEIISNLGRNELFISTSDTLLAQKDTALLKQLRPDLLITLGNSFLTRNLKTYLRTYPPTRHWHIRPTTERLIDPFRSMTTQIPMEPLPFLQKLLNDVDYQRFKQGDDDSDEESSYLTTWQTADSAARRRVETHLRDAPFTDWSATQRVLESLPDGSHLHLGNSMPVRYANMCGLDARQEVHVWANRGTSGIDGCMSTAVGAALRTETIVTLLIGDVSFFYDRNALWQPDLPNNLRIVLLNNAGGHIFRIIDGSSSQPELETYFETPHDLTAERTAADHHCDYMAVSDKNGLTEALGHFFIPSDRPQILEIKTNKFVNEADFKVYKTAQLNL</sequence>
<comment type="pathway">
    <text evidence="6">Quinol/quinone metabolism; menaquinone biosynthesis.</text>
</comment>
<comment type="cofactor">
    <cofactor evidence="6">
        <name>thiamine diphosphate</name>
        <dbReference type="ChEBI" id="CHEBI:58937"/>
    </cofactor>
    <text evidence="6">Binds 1 thiamine pyrophosphate per subunit.</text>
</comment>
<keyword evidence="4 6" id="KW-0786">Thiamine pyrophosphate</keyword>
<comment type="subunit">
    <text evidence="6">Homodimer.</text>
</comment>
<dbReference type="Gene3D" id="3.40.50.970">
    <property type="match status" value="2"/>
</dbReference>
<evidence type="ECO:0000256" key="6">
    <source>
        <dbReference type="HAMAP-Rule" id="MF_01659"/>
    </source>
</evidence>
<proteinExistence type="inferred from homology"/>
<evidence type="ECO:0000256" key="5">
    <source>
        <dbReference type="ARBA" id="ARBA00023211"/>
    </source>
</evidence>
<dbReference type="PIRSF" id="PIRSF004983">
    <property type="entry name" value="MenD"/>
    <property type="match status" value="1"/>
</dbReference>
<feature type="domain" description="Menaquinone biosynthesis protein MenD middle" evidence="8">
    <location>
        <begin position="205"/>
        <end position="338"/>
    </location>
</feature>
<evidence type="ECO:0000313" key="9">
    <source>
        <dbReference type="EMBL" id="MBO0929667.1"/>
    </source>
</evidence>
<reference evidence="9 10" key="1">
    <citation type="submission" date="2021-03" db="EMBL/GenBank/DDBJ databases">
        <title>Fibrella sp. HMF5036 genome sequencing and assembly.</title>
        <authorList>
            <person name="Kang H."/>
            <person name="Kim H."/>
            <person name="Bae S."/>
            <person name="Joh K."/>
        </authorList>
    </citation>
    <scope>NUCLEOTIDE SEQUENCE [LARGE SCALE GENOMIC DNA]</scope>
    <source>
        <strain evidence="9 10">HMF5036</strain>
    </source>
</reference>
<dbReference type="NCBIfam" id="TIGR00173">
    <property type="entry name" value="menD"/>
    <property type="match status" value="1"/>
</dbReference>
<feature type="domain" description="Thiamine pyrophosphate enzyme N-terminal TPP-binding" evidence="7">
    <location>
        <begin position="10"/>
        <end position="114"/>
    </location>
</feature>
<evidence type="ECO:0000256" key="2">
    <source>
        <dbReference type="ARBA" id="ARBA00022723"/>
    </source>
</evidence>
<dbReference type="GO" id="GO:0070204">
    <property type="term" value="F:2-succinyl-5-enolpyruvyl-6-hydroxy-3-cyclohexene-1-carboxylic-acid synthase activity"/>
    <property type="evidence" value="ECO:0007669"/>
    <property type="project" value="UniProtKB-UniRule"/>
</dbReference>
<organism evidence="9 10">
    <name type="scientific">Fibrella aquatilis</name>
    <dbReference type="NCBI Taxonomy" id="2817059"/>
    <lineage>
        <taxon>Bacteria</taxon>
        <taxon>Pseudomonadati</taxon>
        <taxon>Bacteroidota</taxon>
        <taxon>Cytophagia</taxon>
        <taxon>Cytophagales</taxon>
        <taxon>Spirosomataceae</taxon>
        <taxon>Fibrella</taxon>
    </lineage>
</organism>
<gene>
    <name evidence="6 9" type="primary">menD</name>
    <name evidence="9" type="ORF">J2I48_01610</name>
</gene>
<evidence type="ECO:0000313" key="10">
    <source>
        <dbReference type="Proteomes" id="UP000664795"/>
    </source>
</evidence>
<comment type="catalytic activity">
    <reaction evidence="6">
        <text>isochorismate + 2-oxoglutarate + H(+) = 5-enolpyruvoyl-6-hydroxy-2-succinyl-cyclohex-3-ene-1-carboxylate + CO2</text>
        <dbReference type="Rhea" id="RHEA:25593"/>
        <dbReference type="ChEBI" id="CHEBI:15378"/>
        <dbReference type="ChEBI" id="CHEBI:16526"/>
        <dbReference type="ChEBI" id="CHEBI:16810"/>
        <dbReference type="ChEBI" id="CHEBI:29780"/>
        <dbReference type="ChEBI" id="CHEBI:58818"/>
        <dbReference type="EC" id="2.2.1.9"/>
    </reaction>
</comment>
<dbReference type="CDD" id="cd07037">
    <property type="entry name" value="TPP_PYR_MenD"/>
    <property type="match status" value="1"/>
</dbReference>
<comment type="cofactor">
    <cofactor evidence="6">
        <name>Mg(2+)</name>
        <dbReference type="ChEBI" id="CHEBI:18420"/>
    </cofactor>
    <cofactor evidence="6">
        <name>Mn(2+)</name>
        <dbReference type="ChEBI" id="CHEBI:29035"/>
    </cofactor>
</comment>
<dbReference type="Pfam" id="PF02776">
    <property type="entry name" value="TPP_enzyme_N"/>
    <property type="match status" value="1"/>
</dbReference>
<dbReference type="GO" id="GO:0030976">
    <property type="term" value="F:thiamine pyrophosphate binding"/>
    <property type="evidence" value="ECO:0007669"/>
    <property type="project" value="UniProtKB-UniRule"/>
</dbReference>
<dbReference type="EMBL" id="JAFMYU010000001">
    <property type="protein sequence ID" value="MBO0929667.1"/>
    <property type="molecule type" value="Genomic_DNA"/>
</dbReference>
<dbReference type="Gene3D" id="3.40.50.1220">
    <property type="entry name" value="TPP-binding domain"/>
    <property type="match status" value="1"/>
</dbReference>
<dbReference type="CDD" id="cd02009">
    <property type="entry name" value="TPP_SHCHC_synthase"/>
    <property type="match status" value="1"/>
</dbReference>
<comment type="pathway">
    <text evidence="6">Quinol/quinone metabolism; 1,4-dihydroxy-2-naphthoate biosynthesis; 1,4-dihydroxy-2-naphthoate from chorismate: step 2/7.</text>
</comment>
<dbReference type="InterPro" id="IPR012001">
    <property type="entry name" value="Thiamin_PyroP_enz_TPP-bd_dom"/>
</dbReference>
<keyword evidence="5 6" id="KW-0464">Manganese</keyword>
<dbReference type="PANTHER" id="PTHR42916:SF1">
    <property type="entry name" value="PROTEIN PHYLLO, CHLOROPLASTIC"/>
    <property type="match status" value="1"/>
</dbReference>
<dbReference type="GO" id="GO:0030145">
    <property type="term" value="F:manganese ion binding"/>
    <property type="evidence" value="ECO:0007669"/>
    <property type="project" value="UniProtKB-UniRule"/>
</dbReference>
<keyword evidence="1 6" id="KW-0808">Transferase</keyword>
<dbReference type="GO" id="GO:0000287">
    <property type="term" value="F:magnesium ion binding"/>
    <property type="evidence" value="ECO:0007669"/>
    <property type="project" value="UniProtKB-UniRule"/>
</dbReference>
<dbReference type="InterPro" id="IPR004433">
    <property type="entry name" value="MenaQ_synth_MenD"/>
</dbReference>
<dbReference type="Proteomes" id="UP000664795">
    <property type="component" value="Unassembled WGS sequence"/>
</dbReference>
<evidence type="ECO:0000259" key="8">
    <source>
        <dbReference type="Pfam" id="PF16582"/>
    </source>
</evidence>
<dbReference type="RefSeq" id="WP_207333624.1">
    <property type="nucleotide sequence ID" value="NZ_JAFMYU010000001.1"/>
</dbReference>
<dbReference type="InterPro" id="IPR032264">
    <property type="entry name" value="MenD_middle"/>
</dbReference>
<dbReference type="SUPFAM" id="SSF52518">
    <property type="entry name" value="Thiamin diphosphate-binding fold (THDP-binding)"/>
    <property type="match status" value="2"/>
</dbReference>
<evidence type="ECO:0000256" key="4">
    <source>
        <dbReference type="ARBA" id="ARBA00023052"/>
    </source>
</evidence>
<keyword evidence="10" id="KW-1185">Reference proteome</keyword>
<comment type="similarity">
    <text evidence="6">Belongs to the TPP enzyme family. MenD subfamily.</text>
</comment>
<comment type="caution">
    <text evidence="9">The sequence shown here is derived from an EMBL/GenBank/DDBJ whole genome shotgun (WGS) entry which is preliminary data.</text>
</comment>
<evidence type="ECO:0000256" key="1">
    <source>
        <dbReference type="ARBA" id="ARBA00022679"/>
    </source>
</evidence>
<keyword evidence="3 6" id="KW-0460">Magnesium</keyword>
<dbReference type="EC" id="2.2.1.9" evidence="6"/>
<accession>A0A939FZM4</accession>
<dbReference type="PANTHER" id="PTHR42916">
    <property type="entry name" value="2-SUCCINYL-5-ENOLPYRUVYL-6-HYDROXY-3-CYCLOHEXENE-1-CARBOXYLATE SYNTHASE"/>
    <property type="match status" value="1"/>
</dbReference>
<dbReference type="InterPro" id="IPR029061">
    <property type="entry name" value="THDP-binding"/>
</dbReference>
<dbReference type="Pfam" id="PF16582">
    <property type="entry name" value="TPP_enzyme_M_2"/>
    <property type="match status" value="1"/>
</dbReference>
<dbReference type="AlphaFoldDB" id="A0A939FZM4"/>
<protein>
    <recommendedName>
        <fullName evidence="6">2-succinyl-5-enolpyruvyl-6-hydroxy-3-cyclohexene-1-carboxylate synthase</fullName>
        <shortName evidence="6">SEPHCHC synthase</shortName>
        <ecNumber evidence="6">2.2.1.9</ecNumber>
    </recommendedName>
    <alternativeName>
        <fullName evidence="6">Menaquinone biosynthesis protein MenD</fullName>
    </alternativeName>
</protein>